<feature type="domain" description="Cysteine-rich" evidence="7">
    <location>
        <begin position="182"/>
        <end position="265"/>
    </location>
</feature>
<evidence type="ECO:0000256" key="6">
    <source>
        <dbReference type="SAM" id="MobiDB-lite"/>
    </source>
</evidence>
<evidence type="ECO:0000256" key="3">
    <source>
        <dbReference type="ARBA" id="ARBA00022737"/>
    </source>
</evidence>
<evidence type="ECO:0000256" key="2">
    <source>
        <dbReference type="ARBA" id="ARBA00022723"/>
    </source>
</evidence>
<keyword evidence="5" id="KW-0411">Iron-sulfur</keyword>
<keyword evidence="4" id="KW-0408">Iron</keyword>
<dbReference type="GO" id="GO:0046872">
    <property type="term" value="F:metal ion binding"/>
    <property type="evidence" value="ECO:0007669"/>
    <property type="project" value="UniProtKB-KW"/>
</dbReference>
<dbReference type="PANTHER" id="PTHR32479">
    <property type="entry name" value="GLYCOLATE OXIDASE IRON-SULFUR SUBUNIT"/>
    <property type="match status" value="1"/>
</dbReference>
<dbReference type="Proteomes" id="UP000576480">
    <property type="component" value="Unassembled WGS sequence"/>
</dbReference>
<feature type="region of interest" description="Disordered" evidence="6">
    <location>
        <begin position="1"/>
        <end position="24"/>
    </location>
</feature>
<dbReference type="InterPro" id="IPR004017">
    <property type="entry name" value="Cys_rich_dom"/>
</dbReference>
<evidence type="ECO:0000313" key="11">
    <source>
        <dbReference type="Proteomes" id="UP000591948"/>
    </source>
</evidence>
<evidence type="ECO:0000256" key="5">
    <source>
        <dbReference type="ARBA" id="ARBA00023014"/>
    </source>
</evidence>
<evidence type="ECO:0000256" key="4">
    <source>
        <dbReference type="ARBA" id="ARBA00023004"/>
    </source>
</evidence>
<dbReference type="GO" id="GO:0051539">
    <property type="term" value="F:4 iron, 4 sulfur cluster binding"/>
    <property type="evidence" value="ECO:0007669"/>
    <property type="project" value="UniProtKB-KW"/>
</dbReference>
<keyword evidence="1" id="KW-0004">4Fe-4S</keyword>
<dbReference type="AlphaFoldDB" id="A0A6V8Q9B4"/>
<sequence>MIGQGIKKTSAGTRPGHNRESHNRTQVLMREPFVRVARGHPTTGLPSKDLRVAYFVGCFADRCNPQLAQTLVKILEQNGIEVIVPEQKCCGLPQLAYGRTQDFHQNARFNLKVLSQAVREGYHVVTACTSCALVLKKEYPHFLQTEEAKLVAQRSFEICEYLLMLRDEEKLVLDLKEVPLRVAYKAPCHAIAQGTQQVGLRLVDLVPGLTRVEIQDNCCGIGGTFGFKHESFDISMKIGERLFREIEKAKVDRVITTCPTCKLQIEQGTGIQTIHPLELLSMAYSMK</sequence>
<feature type="domain" description="Cysteine-rich" evidence="7">
    <location>
        <begin position="52"/>
        <end position="136"/>
    </location>
</feature>
<evidence type="ECO:0000313" key="9">
    <source>
        <dbReference type="EMBL" id="GFP35354.1"/>
    </source>
</evidence>
<keyword evidence="2" id="KW-0479">Metal-binding</keyword>
<keyword evidence="11" id="KW-1185">Reference proteome</keyword>
<protein>
    <submittedName>
        <fullName evidence="8">Glycerol-3-phosphate dehydrogenase subunit C</fullName>
    </submittedName>
</protein>
<keyword evidence="3" id="KW-0677">Repeat</keyword>
<accession>A0A6V8Q9B4</accession>
<organism evidence="8 11">
    <name type="scientific">Candidatus Hakubella thermalkaliphila</name>
    <dbReference type="NCBI Taxonomy" id="2754717"/>
    <lineage>
        <taxon>Bacteria</taxon>
        <taxon>Bacillati</taxon>
        <taxon>Actinomycetota</taxon>
        <taxon>Actinomycetota incertae sedis</taxon>
        <taxon>Candidatus Hakubellales</taxon>
        <taxon>Candidatus Hakubellaceae</taxon>
        <taxon>Candidatus Hakubella</taxon>
    </lineage>
</organism>
<dbReference type="EMBL" id="BLRY01000004">
    <property type="protein sequence ID" value="GFP26727.1"/>
    <property type="molecule type" value="Genomic_DNA"/>
</dbReference>
<dbReference type="EMBL" id="BLSB01000086">
    <property type="protein sequence ID" value="GFP35354.1"/>
    <property type="molecule type" value="Genomic_DNA"/>
</dbReference>
<reference evidence="10 11" key="1">
    <citation type="journal article" date="2020" name="Front. Microbiol.">
        <title>Single-cell genomics of novel Actinobacteria with the Wood-Ljungdahl pathway discovered in a serpentinizing system.</title>
        <authorList>
            <person name="Merino N."/>
            <person name="Kawai M."/>
            <person name="Boyd E.S."/>
            <person name="Colman D.R."/>
            <person name="McGlynn S.E."/>
            <person name="Nealson K.H."/>
            <person name="Kurokawa K."/>
            <person name="Hongoh Y."/>
        </authorList>
    </citation>
    <scope>NUCLEOTIDE SEQUENCE [LARGE SCALE GENOMIC DNA]</scope>
    <source>
        <strain evidence="8 11">S33</strain>
        <strain evidence="9 10">S43</strain>
    </source>
</reference>
<evidence type="ECO:0000256" key="1">
    <source>
        <dbReference type="ARBA" id="ARBA00022485"/>
    </source>
</evidence>
<dbReference type="PANTHER" id="PTHR32479:SF19">
    <property type="entry name" value="ANAEROBIC GLYCEROL-3-PHOSPHATE DEHYDROGENASE SUBUNIT C"/>
    <property type="match status" value="1"/>
</dbReference>
<evidence type="ECO:0000259" key="7">
    <source>
        <dbReference type="Pfam" id="PF02754"/>
    </source>
</evidence>
<comment type="caution">
    <text evidence="8">The sequence shown here is derived from an EMBL/GenBank/DDBJ whole genome shotgun (WGS) entry which is preliminary data.</text>
</comment>
<dbReference type="GO" id="GO:0016491">
    <property type="term" value="F:oxidoreductase activity"/>
    <property type="evidence" value="ECO:0007669"/>
    <property type="project" value="UniProtKB-ARBA"/>
</dbReference>
<evidence type="ECO:0000313" key="8">
    <source>
        <dbReference type="EMBL" id="GFP26727.1"/>
    </source>
</evidence>
<dbReference type="Proteomes" id="UP000591948">
    <property type="component" value="Unassembled WGS sequence"/>
</dbReference>
<evidence type="ECO:0000313" key="10">
    <source>
        <dbReference type="Proteomes" id="UP000576480"/>
    </source>
</evidence>
<proteinExistence type="predicted"/>
<name>A0A6V8Q9B4_9ACTN</name>
<gene>
    <name evidence="8" type="ORF">HKBW3S33_00142</name>
    <name evidence="9" type="ORF">HKBW3S43_01146</name>
</gene>
<dbReference type="Pfam" id="PF02754">
    <property type="entry name" value="CCG"/>
    <property type="match status" value="2"/>
</dbReference>